<name>A0ABP8YLG7_9MICO</name>
<dbReference type="Proteomes" id="UP001500556">
    <property type="component" value="Unassembled WGS sequence"/>
</dbReference>
<protein>
    <recommendedName>
        <fullName evidence="3">Peptidase C39-like domain-containing protein</fullName>
    </recommendedName>
</protein>
<evidence type="ECO:0000313" key="2">
    <source>
        <dbReference type="Proteomes" id="UP001500556"/>
    </source>
</evidence>
<keyword evidence="2" id="KW-1185">Reference proteome</keyword>
<sequence>MASGFRLRVGDTGPVQQSPVTCGSACLTVARMLVNPAFARWITTGEGPRGDAPAGATEQERFAAYERVVMSRTNALRGAGGRLNLPWPHALGTPPWGARAELEFGAARKGTTYELRVVRQLRAAALGAAHRSLVDVVADGEPALLYIGSATLPRHVTLVLPGDGDRSLDVYDPASGQVTTLDEARFAGHQLGIAGWDVPWFTVQPDGLRRVQAFGFSTGISSASRTSGVSASA</sequence>
<gene>
    <name evidence="1" type="ORF">GCM10025782_34870</name>
</gene>
<evidence type="ECO:0008006" key="3">
    <source>
        <dbReference type="Google" id="ProtNLM"/>
    </source>
</evidence>
<proteinExistence type="predicted"/>
<organism evidence="1 2">
    <name type="scientific">Pedococcus ginsenosidimutans</name>
    <dbReference type="NCBI Taxonomy" id="490570"/>
    <lineage>
        <taxon>Bacteria</taxon>
        <taxon>Bacillati</taxon>
        <taxon>Actinomycetota</taxon>
        <taxon>Actinomycetes</taxon>
        <taxon>Micrococcales</taxon>
        <taxon>Intrasporangiaceae</taxon>
        <taxon>Pedococcus</taxon>
    </lineage>
</organism>
<dbReference type="EMBL" id="BAABLO010000013">
    <property type="protein sequence ID" value="GAA4732627.1"/>
    <property type="molecule type" value="Genomic_DNA"/>
</dbReference>
<accession>A0ABP8YLG7</accession>
<evidence type="ECO:0000313" key="1">
    <source>
        <dbReference type="EMBL" id="GAA4732627.1"/>
    </source>
</evidence>
<reference evidence="2" key="1">
    <citation type="journal article" date="2019" name="Int. J. Syst. Evol. Microbiol.">
        <title>The Global Catalogue of Microorganisms (GCM) 10K type strain sequencing project: providing services to taxonomists for standard genome sequencing and annotation.</title>
        <authorList>
            <consortium name="The Broad Institute Genomics Platform"/>
            <consortium name="The Broad Institute Genome Sequencing Center for Infectious Disease"/>
            <person name="Wu L."/>
            <person name="Ma J."/>
        </authorList>
    </citation>
    <scope>NUCLEOTIDE SEQUENCE [LARGE SCALE GENOMIC DNA]</scope>
    <source>
        <strain evidence="2">JCM 18961</strain>
    </source>
</reference>
<dbReference type="RefSeq" id="WP_345505142.1">
    <property type="nucleotide sequence ID" value="NZ_BAABLO010000013.1"/>
</dbReference>
<comment type="caution">
    <text evidence="1">The sequence shown here is derived from an EMBL/GenBank/DDBJ whole genome shotgun (WGS) entry which is preliminary data.</text>
</comment>